<keyword evidence="1" id="KW-0732">Signal</keyword>
<evidence type="ECO:0000256" key="1">
    <source>
        <dbReference type="SAM" id="SignalP"/>
    </source>
</evidence>
<dbReference type="Pfam" id="PF23865">
    <property type="entry name" value="DUF7223"/>
    <property type="match status" value="1"/>
</dbReference>
<feature type="domain" description="DUF7223" evidence="3">
    <location>
        <begin position="193"/>
        <end position="398"/>
    </location>
</feature>
<feature type="signal peptide" evidence="1">
    <location>
        <begin position="1"/>
        <end position="15"/>
    </location>
</feature>
<evidence type="ECO:0000313" key="5">
    <source>
        <dbReference type="Proteomes" id="UP001210925"/>
    </source>
</evidence>
<dbReference type="EMBL" id="JADGKB010000102">
    <property type="protein sequence ID" value="KAJ3253717.1"/>
    <property type="molecule type" value="Genomic_DNA"/>
</dbReference>
<evidence type="ECO:0000259" key="3">
    <source>
        <dbReference type="Pfam" id="PF23865"/>
    </source>
</evidence>
<keyword evidence="5" id="KW-1185">Reference proteome</keyword>
<protein>
    <submittedName>
        <fullName evidence="4">Uncharacterized protein</fullName>
    </submittedName>
</protein>
<dbReference type="InterPro" id="IPR055647">
    <property type="entry name" value="DUF7223"/>
</dbReference>
<proteinExistence type="predicted"/>
<evidence type="ECO:0000313" key="4">
    <source>
        <dbReference type="EMBL" id="KAJ3253717.1"/>
    </source>
</evidence>
<dbReference type="InterPro" id="IPR054293">
    <property type="entry name" value="DUF7029"/>
</dbReference>
<organism evidence="4 5">
    <name type="scientific">Boothiomyces macroporosus</name>
    <dbReference type="NCBI Taxonomy" id="261099"/>
    <lineage>
        <taxon>Eukaryota</taxon>
        <taxon>Fungi</taxon>
        <taxon>Fungi incertae sedis</taxon>
        <taxon>Chytridiomycota</taxon>
        <taxon>Chytridiomycota incertae sedis</taxon>
        <taxon>Chytridiomycetes</taxon>
        <taxon>Rhizophydiales</taxon>
        <taxon>Terramycetaceae</taxon>
        <taxon>Boothiomyces</taxon>
    </lineage>
</organism>
<feature type="domain" description="DUF7029" evidence="2">
    <location>
        <begin position="60"/>
        <end position="150"/>
    </location>
</feature>
<reference evidence="4" key="1">
    <citation type="submission" date="2020-05" db="EMBL/GenBank/DDBJ databases">
        <title>Phylogenomic resolution of chytrid fungi.</title>
        <authorList>
            <person name="Stajich J.E."/>
            <person name="Amses K."/>
            <person name="Simmons R."/>
            <person name="Seto K."/>
            <person name="Myers J."/>
            <person name="Bonds A."/>
            <person name="Quandt C.A."/>
            <person name="Barry K."/>
            <person name="Liu P."/>
            <person name="Grigoriev I."/>
            <person name="Longcore J.E."/>
            <person name="James T.Y."/>
        </authorList>
    </citation>
    <scope>NUCLEOTIDE SEQUENCE</scope>
    <source>
        <strain evidence="4">PLAUS21</strain>
    </source>
</reference>
<evidence type="ECO:0000259" key="2">
    <source>
        <dbReference type="Pfam" id="PF22974"/>
    </source>
</evidence>
<accession>A0AAD5Y176</accession>
<comment type="caution">
    <text evidence="4">The sequence shown here is derived from an EMBL/GenBank/DDBJ whole genome shotgun (WGS) entry which is preliminary data.</text>
</comment>
<gene>
    <name evidence="4" type="ORF">HK103_000375</name>
</gene>
<sequence>MNFLTVTACTLLVAAQSTLNTMSTVPVPRDGYHPLSQVQTLFEMTKHDNSKIVAGMQITPTVPTVNLANLPQIQIACLKDSIKLTFKDSQSAKEAYNTWKPYNDLHFMVKHELKCHGFDETGAYHVKSVTNSGSTVSVAFARKQVEEISDEFSLQISHLGAPDNKRGVTSGSSPIHINFDGGHVTNPSVPIFKGDEAQLFCSNCYVSGNVGYQITVSGTRMSLSDYQVTANGNLLASMDLDARIVSNNQMLKQLQIFSKSLDPISVRGLFNVGPSFTVDVGVSYSVTQPIDFVYGFELSDTFSVSAVAHQKPTVSQSPNFKQHPLTISKDIQASVSAHLIPSINLNLEVLKRFTFDAGLPLDTSIGLEYDSGVFNSCSTGTFGVALIAQADLSLTAHGKSSWHLFKPFDESFELYNTGKETLATFCHKSS</sequence>
<dbReference type="AlphaFoldDB" id="A0AAD5Y176"/>
<feature type="chain" id="PRO_5041944589" evidence="1">
    <location>
        <begin position="16"/>
        <end position="430"/>
    </location>
</feature>
<dbReference type="Proteomes" id="UP001210925">
    <property type="component" value="Unassembled WGS sequence"/>
</dbReference>
<name>A0AAD5Y176_9FUNG</name>
<dbReference type="Pfam" id="PF22974">
    <property type="entry name" value="DUF7029"/>
    <property type="match status" value="1"/>
</dbReference>